<keyword evidence="2" id="KW-0732">Signal</keyword>
<organism evidence="3 4">
    <name type="scientific">Streptomyces swartbergensis</name>
    <dbReference type="NCBI Taxonomy" id="487165"/>
    <lineage>
        <taxon>Bacteria</taxon>
        <taxon>Bacillati</taxon>
        <taxon>Actinomycetota</taxon>
        <taxon>Actinomycetes</taxon>
        <taxon>Kitasatosporales</taxon>
        <taxon>Streptomycetaceae</taxon>
        <taxon>Streptomyces</taxon>
    </lineage>
</organism>
<evidence type="ECO:0000313" key="4">
    <source>
        <dbReference type="Proteomes" id="UP000195105"/>
    </source>
</evidence>
<accession>A0A243S814</accession>
<keyword evidence="4" id="KW-1185">Reference proteome</keyword>
<evidence type="ECO:0000256" key="1">
    <source>
        <dbReference type="SAM" id="Phobius"/>
    </source>
</evidence>
<proteinExistence type="predicted"/>
<keyword evidence="1" id="KW-0472">Membrane</keyword>
<keyword evidence="1" id="KW-0812">Transmembrane</keyword>
<feature type="transmembrane region" description="Helical" evidence="1">
    <location>
        <begin position="216"/>
        <end position="236"/>
    </location>
</feature>
<feature type="chain" id="PRO_5012196402" description="TPM domain-containing protein" evidence="2">
    <location>
        <begin position="51"/>
        <end position="284"/>
    </location>
</feature>
<comment type="caution">
    <text evidence="3">The sequence shown here is derived from an EMBL/GenBank/DDBJ whole genome shotgun (WGS) entry which is preliminary data.</text>
</comment>
<protein>
    <recommendedName>
        <fullName evidence="5">TPM domain-containing protein</fullName>
    </recommendedName>
</protein>
<reference evidence="3 4" key="1">
    <citation type="submission" date="2017-05" db="EMBL/GenBank/DDBJ databases">
        <title>Biotechnological potential of actinobacteria isolated from South African environments.</title>
        <authorList>
            <person name="Le Roes-Hill M."/>
            <person name="Prins A."/>
            <person name="Durrell K.A."/>
        </authorList>
    </citation>
    <scope>NUCLEOTIDE SEQUENCE [LARGE SCALE GENOMIC DNA]</scope>
    <source>
        <strain evidence="3 4">HMC13</strain>
    </source>
</reference>
<feature type="non-terminal residue" evidence="3">
    <location>
        <position position="284"/>
    </location>
</feature>
<sequence>MRTVTANEEQAVQAGSLGASSPYWTRVLPLLLLALCSLTALFATATPARAADSAPVTQAAYFADRLREDPVYVTDQLPREIPRSTAPGFARLAQKTGVPTYVLVLPGQSSVDGKQLLGVVHDRLGRDGLYVLIDGMEVVEATAYGVRAPADAALTVAQYELPSDAGPLLSFERFADVVALGEEKATARAEAAREKYGDDGPADMYIGPSDRRNQSFLTGILLTGVPLLILLTAGYARRRLRRSGAERRIPRWVTPGAAVVTAAAIVLTAPTVFDQTRSSAARPP</sequence>
<evidence type="ECO:0000256" key="2">
    <source>
        <dbReference type="SAM" id="SignalP"/>
    </source>
</evidence>
<evidence type="ECO:0000313" key="3">
    <source>
        <dbReference type="EMBL" id="OUD03451.1"/>
    </source>
</evidence>
<dbReference type="AlphaFoldDB" id="A0A243S814"/>
<dbReference type="Proteomes" id="UP000195105">
    <property type="component" value="Unassembled WGS sequence"/>
</dbReference>
<name>A0A243S814_9ACTN</name>
<feature type="signal peptide" evidence="2">
    <location>
        <begin position="1"/>
        <end position="50"/>
    </location>
</feature>
<feature type="transmembrane region" description="Helical" evidence="1">
    <location>
        <begin position="252"/>
        <end position="273"/>
    </location>
</feature>
<evidence type="ECO:0008006" key="5">
    <source>
        <dbReference type="Google" id="ProtNLM"/>
    </source>
</evidence>
<dbReference type="EMBL" id="NGFN01000041">
    <property type="protein sequence ID" value="OUD03451.1"/>
    <property type="molecule type" value="Genomic_DNA"/>
</dbReference>
<gene>
    <name evidence="3" type="ORF">CA983_09765</name>
</gene>
<keyword evidence="1" id="KW-1133">Transmembrane helix</keyword>